<keyword evidence="3" id="KW-1185">Reference proteome</keyword>
<gene>
    <name evidence="2" type="ORF">ETAA8_26460</name>
</gene>
<keyword evidence="1" id="KW-0732">Signal</keyword>
<name>A0A517YBE9_9BACT</name>
<protein>
    <recommendedName>
        <fullName evidence="4">Carboxypeptidase regulatory-like domain-containing protein</fullName>
    </recommendedName>
</protein>
<evidence type="ECO:0008006" key="4">
    <source>
        <dbReference type="Google" id="ProtNLM"/>
    </source>
</evidence>
<feature type="signal peptide" evidence="1">
    <location>
        <begin position="1"/>
        <end position="20"/>
    </location>
</feature>
<evidence type="ECO:0000256" key="1">
    <source>
        <dbReference type="SAM" id="SignalP"/>
    </source>
</evidence>
<feature type="chain" id="PRO_5022192394" description="Carboxypeptidase regulatory-like domain-containing protein" evidence="1">
    <location>
        <begin position="21"/>
        <end position="146"/>
    </location>
</feature>
<sequence precursor="true">MKSGRALFVLVALAAAAQFAGCARPSANIVPVSGKVTLDGRPLVGANITFQPVTDKSAAASSASGSFAKTDAEGKFTLELITPEQPGALVGKHRVTIATAVFAEAADDDLKLAEPEKVPARYTDGSYELEVPAGGTDQANIEIVTK</sequence>
<dbReference type="RefSeq" id="WP_145088478.1">
    <property type="nucleotide sequence ID" value="NZ_CP036274.1"/>
</dbReference>
<dbReference type="OrthoDB" id="287810at2"/>
<dbReference type="EMBL" id="CP036274">
    <property type="protein sequence ID" value="QDU27558.1"/>
    <property type="molecule type" value="Genomic_DNA"/>
</dbReference>
<organism evidence="2 3">
    <name type="scientific">Anatilimnocola aggregata</name>
    <dbReference type="NCBI Taxonomy" id="2528021"/>
    <lineage>
        <taxon>Bacteria</taxon>
        <taxon>Pseudomonadati</taxon>
        <taxon>Planctomycetota</taxon>
        <taxon>Planctomycetia</taxon>
        <taxon>Pirellulales</taxon>
        <taxon>Pirellulaceae</taxon>
        <taxon>Anatilimnocola</taxon>
    </lineage>
</organism>
<dbReference type="KEGG" id="aagg:ETAA8_26460"/>
<accession>A0A517YBE9</accession>
<dbReference type="Proteomes" id="UP000315017">
    <property type="component" value="Chromosome"/>
</dbReference>
<proteinExistence type="predicted"/>
<evidence type="ECO:0000313" key="3">
    <source>
        <dbReference type="Proteomes" id="UP000315017"/>
    </source>
</evidence>
<dbReference type="AlphaFoldDB" id="A0A517YBE9"/>
<reference evidence="2 3" key="1">
    <citation type="submission" date="2019-02" db="EMBL/GenBank/DDBJ databases">
        <title>Deep-cultivation of Planctomycetes and their phenomic and genomic characterization uncovers novel biology.</title>
        <authorList>
            <person name="Wiegand S."/>
            <person name="Jogler M."/>
            <person name="Boedeker C."/>
            <person name="Pinto D."/>
            <person name="Vollmers J."/>
            <person name="Rivas-Marin E."/>
            <person name="Kohn T."/>
            <person name="Peeters S.H."/>
            <person name="Heuer A."/>
            <person name="Rast P."/>
            <person name="Oberbeckmann S."/>
            <person name="Bunk B."/>
            <person name="Jeske O."/>
            <person name="Meyerdierks A."/>
            <person name="Storesund J.E."/>
            <person name="Kallscheuer N."/>
            <person name="Luecker S."/>
            <person name="Lage O.M."/>
            <person name="Pohl T."/>
            <person name="Merkel B.J."/>
            <person name="Hornburger P."/>
            <person name="Mueller R.-W."/>
            <person name="Bruemmer F."/>
            <person name="Labrenz M."/>
            <person name="Spormann A.M."/>
            <person name="Op den Camp H."/>
            <person name="Overmann J."/>
            <person name="Amann R."/>
            <person name="Jetten M.S.M."/>
            <person name="Mascher T."/>
            <person name="Medema M.H."/>
            <person name="Devos D.P."/>
            <person name="Kaster A.-K."/>
            <person name="Ovreas L."/>
            <person name="Rohde M."/>
            <person name="Galperin M.Y."/>
            <person name="Jogler C."/>
        </authorList>
    </citation>
    <scope>NUCLEOTIDE SEQUENCE [LARGE SCALE GENOMIC DNA]</scope>
    <source>
        <strain evidence="2 3">ETA_A8</strain>
    </source>
</reference>
<evidence type="ECO:0000313" key="2">
    <source>
        <dbReference type="EMBL" id="QDU27558.1"/>
    </source>
</evidence>